<evidence type="ECO:0000313" key="4">
    <source>
        <dbReference type="Proteomes" id="UP000246991"/>
    </source>
</evidence>
<sequence length="344" mass="36412">MTPRENYNRSYEEGVQRTVVDGDWGDRNATVRTKTMGRGEGRGGTSMASISSAVMAAGVRATTVARDGTRVSGKGNGKKSGEAEGGADVERGEGVGGGGGEGSSDSLGDGGGGNGRSSGGGGGGGSDCSGGVDETVTREVAFSRPPATPQQHQRTNEGRIPSSVAPRDGSRGHDLESLGEHSREASSYVWRVLVYLALVNPFLCLFNTLYTALVLLLSTFTFPIRSFLSSNARFLSRGTHASLAFLLLLHLRFICPDKPRRSTLPLAEDFAGRRLVLVHVFGPFVAPLFSIGAGVLMLLWVYTEVLLGERNDGGGAEYRGVLFVEGKWEEYILNGLKSKCIDSS</sequence>
<keyword evidence="2" id="KW-0812">Transmembrane</keyword>
<keyword evidence="4" id="KW-1185">Reference proteome</keyword>
<dbReference type="Proteomes" id="UP000246991">
    <property type="component" value="Unassembled WGS sequence"/>
</dbReference>
<gene>
    <name evidence="3" type="ORF">C7212DRAFT_293105</name>
</gene>
<reference evidence="3 4" key="1">
    <citation type="submission" date="2018-03" db="EMBL/GenBank/DDBJ databases">
        <title>Genomes of Pezizomycetes fungi and the evolution of truffles.</title>
        <authorList>
            <person name="Murat C."/>
            <person name="Payen T."/>
            <person name="Noel B."/>
            <person name="Kuo A."/>
            <person name="Martin F.M."/>
        </authorList>
    </citation>
    <scope>NUCLEOTIDE SEQUENCE [LARGE SCALE GENOMIC DNA]</scope>
    <source>
        <strain evidence="3">091103-1</strain>
    </source>
</reference>
<feature type="transmembrane region" description="Helical" evidence="2">
    <location>
        <begin position="276"/>
        <end position="302"/>
    </location>
</feature>
<organism evidence="3 4">
    <name type="scientific">Tuber magnatum</name>
    <name type="common">white Piedmont truffle</name>
    <dbReference type="NCBI Taxonomy" id="42249"/>
    <lineage>
        <taxon>Eukaryota</taxon>
        <taxon>Fungi</taxon>
        <taxon>Dikarya</taxon>
        <taxon>Ascomycota</taxon>
        <taxon>Pezizomycotina</taxon>
        <taxon>Pezizomycetes</taxon>
        <taxon>Pezizales</taxon>
        <taxon>Tuberaceae</taxon>
        <taxon>Tuber</taxon>
    </lineage>
</organism>
<dbReference type="OrthoDB" id="5402785at2759"/>
<keyword evidence="2" id="KW-0472">Membrane</keyword>
<feature type="compositionally biased region" description="Basic and acidic residues" evidence="1">
    <location>
        <begin position="168"/>
        <end position="178"/>
    </location>
</feature>
<evidence type="ECO:0000256" key="1">
    <source>
        <dbReference type="SAM" id="MobiDB-lite"/>
    </source>
</evidence>
<feature type="transmembrane region" description="Helical" evidence="2">
    <location>
        <begin position="192"/>
        <end position="218"/>
    </location>
</feature>
<feature type="compositionally biased region" description="Basic and acidic residues" evidence="1">
    <location>
        <begin position="1"/>
        <end position="15"/>
    </location>
</feature>
<evidence type="ECO:0000313" key="3">
    <source>
        <dbReference type="EMBL" id="PWW77560.1"/>
    </source>
</evidence>
<feature type="region of interest" description="Disordered" evidence="1">
    <location>
        <begin position="1"/>
        <end position="49"/>
    </location>
</feature>
<comment type="caution">
    <text evidence="3">The sequence shown here is derived from an EMBL/GenBank/DDBJ whole genome shotgun (WGS) entry which is preliminary data.</text>
</comment>
<proteinExistence type="predicted"/>
<protein>
    <submittedName>
        <fullName evidence="3">Uncharacterized protein</fullName>
    </submittedName>
</protein>
<feature type="transmembrane region" description="Helical" evidence="2">
    <location>
        <begin position="238"/>
        <end position="255"/>
    </location>
</feature>
<evidence type="ECO:0000256" key="2">
    <source>
        <dbReference type="SAM" id="Phobius"/>
    </source>
</evidence>
<feature type="compositionally biased region" description="Gly residues" evidence="1">
    <location>
        <begin position="94"/>
        <end position="128"/>
    </location>
</feature>
<accession>A0A317SUT2</accession>
<dbReference type="EMBL" id="PYWC01000021">
    <property type="protein sequence ID" value="PWW77560.1"/>
    <property type="molecule type" value="Genomic_DNA"/>
</dbReference>
<feature type="region of interest" description="Disordered" evidence="1">
    <location>
        <begin position="61"/>
        <end position="178"/>
    </location>
</feature>
<keyword evidence="2" id="KW-1133">Transmembrane helix</keyword>
<dbReference type="AlphaFoldDB" id="A0A317SUT2"/>
<name>A0A317SUT2_9PEZI</name>